<evidence type="ECO:0000256" key="6">
    <source>
        <dbReference type="ARBA" id="ARBA00019046"/>
    </source>
</evidence>
<dbReference type="InterPro" id="IPR004572">
    <property type="entry name" value="Protoporphyrinogen_oxidase"/>
</dbReference>
<dbReference type="EMBL" id="BJUY01000011">
    <property type="protein sequence ID" value="GEK91431.1"/>
    <property type="molecule type" value="Genomic_DNA"/>
</dbReference>
<keyword evidence="10 11" id="KW-0350">Heme biosynthesis</keyword>
<keyword evidence="14" id="KW-1185">Reference proteome</keyword>
<feature type="domain" description="Amine oxidase" evidence="12">
    <location>
        <begin position="15"/>
        <end position="447"/>
    </location>
</feature>
<dbReference type="GO" id="GO:0006783">
    <property type="term" value="P:heme biosynthetic process"/>
    <property type="evidence" value="ECO:0007669"/>
    <property type="project" value="UniProtKB-UniRule"/>
</dbReference>
<dbReference type="Pfam" id="PF01593">
    <property type="entry name" value="Amino_oxidase"/>
    <property type="match status" value="1"/>
</dbReference>
<comment type="subcellular location">
    <subcellularLocation>
        <location evidence="11">Cytoplasm</location>
    </subcellularLocation>
</comment>
<dbReference type="InterPro" id="IPR036188">
    <property type="entry name" value="FAD/NAD-bd_sf"/>
</dbReference>
<dbReference type="Gene3D" id="3.50.50.60">
    <property type="entry name" value="FAD/NAD(P)-binding domain"/>
    <property type="match status" value="1"/>
</dbReference>
<dbReference type="GO" id="GO:0005737">
    <property type="term" value="C:cytoplasm"/>
    <property type="evidence" value="ECO:0007669"/>
    <property type="project" value="UniProtKB-SubCell"/>
</dbReference>
<dbReference type="InterPro" id="IPR002937">
    <property type="entry name" value="Amino_oxidase"/>
</dbReference>
<dbReference type="Gene3D" id="3.90.660.20">
    <property type="entry name" value="Protoporphyrinogen oxidase, mitochondrial, domain 2"/>
    <property type="match status" value="1"/>
</dbReference>
<dbReference type="PANTHER" id="PTHR42923">
    <property type="entry name" value="PROTOPORPHYRINOGEN OXIDASE"/>
    <property type="match status" value="1"/>
</dbReference>
<evidence type="ECO:0000313" key="13">
    <source>
        <dbReference type="EMBL" id="GEK91431.1"/>
    </source>
</evidence>
<evidence type="ECO:0000313" key="14">
    <source>
        <dbReference type="Proteomes" id="UP000321662"/>
    </source>
</evidence>
<keyword evidence="9 11" id="KW-0560">Oxidoreductase</keyword>
<dbReference type="EC" id="1.3.3.15" evidence="5 11"/>
<sequence length="462" mass="52220">MDKNKKRIAIIGAGITGLTIAYRLQQQIEKENLPLELIVLESSIRPGGKFYTMKFGEGFIDLGAESIDTRHPEALALIEELNLMDKVEFSQNGKQDIFAFNKLYNFDCPTYKGIPVKRTDIWKYDLISFQGKLAFLKNTYFSGSDTKVELTTKEYLAQRIGEEMAEYGAEPYFSKIYTSDIDEIGIHGFNEPLVHLERAHGTWSKALENHPEIWDGEGVHATFNEGLEVLTNALAAKVNPAIQYAKQVTEIRQSINGTYLLDVNKKEQLRVDSVIVATDPDAYKELFKSIAVSEYFNDIKMGSIGFLLFSFPKGSITNPPIGNGVLSVRRNNSYIQSVIWLNKKWNHFKDKDEELLGVYFGRSGDGVVMSLSNKQIEIEILSDISDMLGVNSPPSYKIIKRWPNAIPQFSLMHEEKRKDLFKFLNDRHPGLYLAGNGIKGFGINNCIAQANEISLKAIDYLK</sequence>
<dbReference type="AlphaFoldDB" id="A0A511AWE1"/>
<dbReference type="InterPro" id="IPR050464">
    <property type="entry name" value="Zeta_carotene_desat/Oxidored"/>
</dbReference>
<dbReference type="Gene3D" id="1.10.3110.10">
    <property type="entry name" value="protoporphyrinogen ix oxidase, domain 3"/>
    <property type="match status" value="1"/>
</dbReference>
<accession>A0A511AWE1</accession>
<evidence type="ECO:0000256" key="10">
    <source>
        <dbReference type="ARBA" id="ARBA00023133"/>
    </source>
</evidence>
<dbReference type="GO" id="GO:0004729">
    <property type="term" value="F:oxygen-dependent protoporphyrinogen oxidase activity"/>
    <property type="evidence" value="ECO:0007669"/>
    <property type="project" value="UniProtKB-UniRule"/>
</dbReference>
<name>A0A511AWE1_9LACT</name>
<evidence type="ECO:0000256" key="8">
    <source>
        <dbReference type="ARBA" id="ARBA00022827"/>
    </source>
</evidence>
<organism evidence="13 14">
    <name type="scientific">Alkalibacterium kapii</name>
    <dbReference type="NCBI Taxonomy" id="426704"/>
    <lineage>
        <taxon>Bacteria</taxon>
        <taxon>Bacillati</taxon>
        <taxon>Bacillota</taxon>
        <taxon>Bacilli</taxon>
        <taxon>Lactobacillales</taxon>
        <taxon>Carnobacteriaceae</taxon>
        <taxon>Alkalibacterium</taxon>
    </lineage>
</organism>
<evidence type="ECO:0000259" key="12">
    <source>
        <dbReference type="Pfam" id="PF01593"/>
    </source>
</evidence>
<evidence type="ECO:0000256" key="11">
    <source>
        <dbReference type="RuleBase" id="RU364052"/>
    </source>
</evidence>
<comment type="similarity">
    <text evidence="4 11">Belongs to the protoporphyrinogen/coproporphyrinogen oxidase family. Coproporphyrinogen III oxidase subfamily.</text>
</comment>
<dbReference type="PANTHER" id="PTHR42923:SF3">
    <property type="entry name" value="PROTOPORPHYRINOGEN OXIDASE"/>
    <property type="match status" value="1"/>
</dbReference>
<comment type="pathway">
    <text evidence="3 11">Porphyrin-containing compound metabolism; protoheme biosynthesis.</text>
</comment>
<reference evidence="13 14" key="1">
    <citation type="submission" date="2019-07" db="EMBL/GenBank/DDBJ databases">
        <title>Whole genome shotgun sequence of Alkalibacterium kapii NBRC 103247.</title>
        <authorList>
            <person name="Hosoyama A."/>
            <person name="Uohara A."/>
            <person name="Ohji S."/>
            <person name="Ichikawa N."/>
        </authorList>
    </citation>
    <scope>NUCLEOTIDE SEQUENCE [LARGE SCALE GENOMIC DNA]</scope>
    <source>
        <strain evidence="13 14">NBRC 103247</strain>
    </source>
</reference>
<dbReference type="SUPFAM" id="SSF51905">
    <property type="entry name" value="FAD/NAD(P)-binding domain"/>
    <property type="match status" value="1"/>
</dbReference>
<dbReference type="NCBIfam" id="TIGR00562">
    <property type="entry name" value="proto_IX_ox"/>
    <property type="match status" value="1"/>
</dbReference>
<keyword evidence="7 11" id="KW-0285">Flavoprotein</keyword>
<proteinExistence type="inferred from homology"/>
<gene>
    <name evidence="13" type="ORF">AKA01nite_10530</name>
</gene>
<dbReference type="SUPFAM" id="SSF54373">
    <property type="entry name" value="FAD-linked reductases, C-terminal domain"/>
    <property type="match status" value="1"/>
</dbReference>
<comment type="function">
    <text evidence="11">Involved in coproporphyrin-dependent heme b biosynthesis. Catalyzes the oxidation of coproporphyrinogen III to coproporphyrin III.</text>
</comment>
<evidence type="ECO:0000256" key="9">
    <source>
        <dbReference type="ARBA" id="ARBA00023002"/>
    </source>
</evidence>
<comment type="caution">
    <text evidence="13">The sequence shown here is derived from an EMBL/GenBank/DDBJ whole genome shotgun (WGS) entry which is preliminary data.</text>
</comment>
<evidence type="ECO:0000256" key="1">
    <source>
        <dbReference type="ARBA" id="ARBA00001755"/>
    </source>
</evidence>
<protein>
    <recommendedName>
        <fullName evidence="6 11">Coproporphyrinogen III oxidase</fullName>
        <ecNumber evidence="5 11">1.3.3.15</ecNumber>
    </recommendedName>
</protein>
<dbReference type="Proteomes" id="UP000321662">
    <property type="component" value="Unassembled WGS sequence"/>
</dbReference>
<dbReference type="UniPathway" id="UPA00252"/>
<keyword evidence="11" id="KW-0963">Cytoplasm</keyword>
<comment type="catalytic activity">
    <reaction evidence="1">
        <text>coproporphyrinogen III + 3 O2 = coproporphyrin III + 3 H2O2</text>
        <dbReference type="Rhea" id="RHEA:43436"/>
        <dbReference type="ChEBI" id="CHEBI:15379"/>
        <dbReference type="ChEBI" id="CHEBI:16240"/>
        <dbReference type="ChEBI" id="CHEBI:57309"/>
        <dbReference type="ChEBI" id="CHEBI:131725"/>
        <dbReference type="EC" id="1.3.3.15"/>
    </reaction>
    <physiologicalReaction direction="left-to-right" evidence="1">
        <dbReference type="Rhea" id="RHEA:43437"/>
    </physiologicalReaction>
</comment>
<evidence type="ECO:0000256" key="4">
    <source>
        <dbReference type="ARBA" id="ARBA00008310"/>
    </source>
</evidence>
<evidence type="ECO:0000256" key="2">
    <source>
        <dbReference type="ARBA" id="ARBA00001974"/>
    </source>
</evidence>
<evidence type="ECO:0000256" key="5">
    <source>
        <dbReference type="ARBA" id="ARBA00012402"/>
    </source>
</evidence>
<keyword evidence="8 11" id="KW-0274">FAD</keyword>
<comment type="cofactor">
    <cofactor evidence="2 11">
        <name>FAD</name>
        <dbReference type="ChEBI" id="CHEBI:57692"/>
    </cofactor>
</comment>
<evidence type="ECO:0000256" key="3">
    <source>
        <dbReference type="ARBA" id="ARBA00004744"/>
    </source>
</evidence>
<evidence type="ECO:0000256" key="7">
    <source>
        <dbReference type="ARBA" id="ARBA00022630"/>
    </source>
</evidence>
<dbReference type="RefSeq" id="WP_186805106.1">
    <property type="nucleotide sequence ID" value="NZ_BJUY01000011.1"/>
</dbReference>